<evidence type="ECO:0000313" key="2">
    <source>
        <dbReference type="Proteomes" id="UP001566132"/>
    </source>
</evidence>
<comment type="caution">
    <text evidence="1">The sequence shown here is derived from an EMBL/GenBank/DDBJ whole genome shotgun (WGS) entry which is preliminary data.</text>
</comment>
<reference evidence="1 2" key="1">
    <citation type="submission" date="2024-05" db="EMBL/GenBank/DDBJ databases">
        <title>Genetic variation in Jamaican populations of the coffee berry borer (Hypothenemus hampei).</title>
        <authorList>
            <person name="Errbii M."/>
            <person name="Myrie A."/>
        </authorList>
    </citation>
    <scope>NUCLEOTIDE SEQUENCE [LARGE SCALE GENOMIC DNA]</scope>
    <source>
        <strain evidence="1">JA-Hopewell-2020-01-JO</strain>
        <tissue evidence="1">Whole body</tissue>
    </source>
</reference>
<accession>A0ABD1E3F8</accession>
<proteinExistence type="predicted"/>
<dbReference type="AlphaFoldDB" id="A0ABD1E3F8"/>
<dbReference type="EMBL" id="JBDJPC010000012">
    <property type="protein sequence ID" value="KAL1489213.1"/>
    <property type="molecule type" value="Genomic_DNA"/>
</dbReference>
<name>A0ABD1E3F8_HYPHA</name>
<dbReference type="Proteomes" id="UP001566132">
    <property type="component" value="Unassembled WGS sequence"/>
</dbReference>
<sequence length="152" mass="17169">MNPNSNCIADKTEILFTSSTTKINRSTTFVELEEFSEVTNHDHGYCKSLWNLSPYLENVVAYIAGFLVGKLKKSNICDICYKQLITTSCDESLLLKIKNRGKFIFPSKDVVAICKVAENIIRQNQTKLLTMNNCAEHLRIIILKNVASAFTN</sequence>
<organism evidence="1 2">
    <name type="scientific">Hypothenemus hampei</name>
    <name type="common">Coffee berry borer</name>
    <dbReference type="NCBI Taxonomy" id="57062"/>
    <lineage>
        <taxon>Eukaryota</taxon>
        <taxon>Metazoa</taxon>
        <taxon>Ecdysozoa</taxon>
        <taxon>Arthropoda</taxon>
        <taxon>Hexapoda</taxon>
        <taxon>Insecta</taxon>
        <taxon>Pterygota</taxon>
        <taxon>Neoptera</taxon>
        <taxon>Endopterygota</taxon>
        <taxon>Coleoptera</taxon>
        <taxon>Polyphaga</taxon>
        <taxon>Cucujiformia</taxon>
        <taxon>Curculionidae</taxon>
        <taxon>Scolytinae</taxon>
        <taxon>Hypothenemus</taxon>
    </lineage>
</organism>
<keyword evidence="2" id="KW-1185">Reference proteome</keyword>
<evidence type="ECO:0000313" key="1">
    <source>
        <dbReference type="EMBL" id="KAL1489213.1"/>
    </source>
</evidence>
<protein>
    <submittedName>
        <fullName evidence="1">Uncharacterized protein</fullName>
    </submittedName>
</protein>
<gene>
    <name evidence="1" type="ORF">ABEB36_014146</name>
</gene>